<evidence type="ECO:0000259" key="1">
    <source>
        <dbReference type="Pfam" id="PF21355"/>
    </source>
</evidence>
<dbReference type="RefSeq" id="XP_046593377.1">
    <property type="nucleotide sequence ID" value="XM_046737421.1"/>
</dbReference>
<dbReference type="Proteomes" id="UP000829291">
    <property type="component" value="Chromosome 4"/>
</dbReference>
<dbReference type="GeneID" id="107218367"/>
<feature type="domain" description="TRAF1-6 MATH" evidence="1">
    <location>
        <begin position="179"/>
        <end position="249"/>
    </location>
</feature>
<dbReference type="Gene3D" id="2.60.210.10">
    <property type="entry name" value="Apoptosis, Tumor Necrosis Factor Receptor Associated Protein 2, Chain A"/>
    <property type="match status" value="1"/>
</dbReference>
<dbReference type="InterPro" id="IPR049342">
    <property type="entry name" value="TRAF1-6_MATH_dom"/>
</dbReference>
<keyword evidence="2" id="KW-1185">Reference proteome</keyword>
<organism evidence="2 3">
    <name type="scientific">Neodiprion lecontei</name>
    <name type="common">Redheaded pine sawfly</name>
    <dbReference type="NCBI Taxonomy" id="441921"/>
    <lineage>
        <taxon>Eukaryota</taxon>
        <taxon>Metazoa</taxon>
        <taxon>Ecdysozoa</taxon>
        <taxon>Arthropoda</taxon>
        <taxon>Hexapoda</taxon>
        <taxon>Insecta</taxon>
        <taxon>Pterygota</taxon>
        <taxon>Neoptera</taxon>
        <taxon>Endopterygota</taxon>
        <taxon>Hymenoptera</taxon>
        <taxon>Tenthredinoidea</taxon>
        <taxon>Diprionidae</taxon>
        <taxon>Diprioninae</taxon>
        <taxon>Neodiprion</taxon>
    </lineage>
</organism>
<proteinExistence type="predicted"/>
<evidence type="ECO:0000313" key="2">
    <source>
        <dbReference type="Proteomes" id="UP000829291"/>
    </source>
</evidence>
<dbReference type="InterPro" id="IPR008974">
    <property type="entry name" value="TRAF-like"/>
</dbReference>
<gene>
    <name evidence="3" type="primary">LOC107218367</name>
</gene>
<dbReference type="Pfam" id="PF21355">
    <property type="entry name" value="TRAF-mep_MATH"/>
    <property type="match status" value="1"/>
</dbReference>
<accession>A0ABM3FZE1</accession>
<reference evidence="3" key="1">
    <citation type="submission" date="2025-08" db="UniProtKB">
        <authorList>
            <consortium name="RefSeq"/>
        </authorList>
    </citation>
    <scope>IDENTIFICATION</scope>
    <source>
        <tissue evidence="3">Thorax and Abdomen</tissue>
    </source>
</reference>
<evidence type="ECO:0000313" key="3">
    <source>
        <dbReference type="RefSeq" id="XP_046593377.1"/>
    </source>
</evidence>
<name>A0ABM3FZE1_NEOLC</name>
<protein>
    <submittedName>
        <fullName evidence="3">Uncharacterized protein LOC107218367 isoform X1</fullName>
    </submittedName>
</protein>
<sequence length="325" mass="36486">MLLLEKKLQRICSKERDRVVNFSSNKAVFYFQISLLCKAGSQAVNGSGNVSETQHATCQITTEELVASAQATVTRVLTGACIAEAVDQRLQSLENLFQIGIDEINQKLNILLRSSSSRLRSLGDAGRLDVDPRQAEVDRMNNTISDISTAQATIRAFTHFLRVEHFDDKMSQWGSRGYLRSPNVQVGPRGYAMYLKVIPRDVQGDKVFVSVGAGLTRGEYDASLTWPFALKYRVEILDHSEEGYRHDLSGATFDPLDYRHYAGLWKRPITTLGNDDNIALVNIKIPANIILDSVNRRSDYFSSSDNGNRKYLWQGSLLIKLTVYL</sequence>
<dbReference type="SUPFAM" id="SSF49599">
    <property type="entry name" value="TRAF domain-like"/>
    <property type="match status" value="1"/>
</dbReference>